<dbReference type="Proteomes" id="UP000051952">
    <property type="component" value="Unassembled WGS sequence"/>
</dbReference>
<keyword evidence="2" id="KW-1185">Reference proteome</keyword>
<dbReference type="Gene3D" id="3.40.50.1820">
    <property type="entry name" value="alpha/beta hydrolase"/>
    <property type="match status" value="1"/>
</dbReference>
<name>A0A0S4JRL5_BODSA</name>
<accession>A0A0S4JRL5</accession>
<gene>
    <name evidence="1" type="ORF">BSAL_38545</name>
</gene>
<protein>
    <submittedName>
        <fullName evidence="1">Uncharacterized protein</fullName>
    </submittedName>
</protein>
<dbReference type="VEuPathDB" id="TriTrypDB:BSAL_38545"/>
<dbReference type="SUPFAM" id="SSF53474">
    <property type="entry name" value="alpha/beta-Hydrolases"/>
    <property type="match status" value="1"/>
</dbReference>
<evidence type="ECO:0000313" key="1">
    <source>
        <dbReference type="EMBL" id="CUG92624.1"/>
    </source>
</evidence>
<organism evidence="1 2">
    <name type="scientific">Bodo saltans</name>
    <name type="common">Flagellated protozoan</name>
    <dbReference type="NCBI Taxonomy" id="75058"/>
    <lineage>
        <taxon>Eukaryota</taxon>
        <taxon>Discoba</taxon>
        <taxon>Euglenozoa</taxon>
        <taxon>Kinetoplastea</taxon>
        <taxon>Metakinetoplastina</taxon>
        <taxon>Eubodonida</taxon>
        <taxon>Bodonidae</taxon>
        <taxon>Bodo</taxon>
    </lineage>
</organism>
<dbReference type="EMBL" id="CYKH01002069">
    <property type="protein sequence ID" value="CUG92624.1"/>
    <property type="molecule type" value="Genomic_DNA"/>
</dbReference>
<dbReference type="OMA" id="WVILSPV"/>
<dbReference type="AlphaFoldDB" id="A0A0S4JRL5"/>
<proteinExistence type="predicted"/>
<dbReference type="OrthoDB" id="269203at2759"/>
<evidence type="ECO:0000313" key="2">
    <source>
        <dbReference type="Proteomes" id="UP000051952"/>
    </source>
</evidence>
<dbReference type="InterPro" id="IPR029058">
    <property type="entry name" value="AB_hydrolase_fold"/>
</dbReference>
<sequence length="354" mass="40915">MMRRCLMLFDDLVKLRVASGSNFLEDNLEARKFIGALSQDGPFLDSKVNDRECDSNAKRRRRDIQRVPAVAPPYNAHETSFRRLPRDVRIPAEFELRGLYPQSTGLEIFSGEAHCVDQSALGPDAEPVPIAYSMLTPKGWTKDEECPFMVVLSDHRGERIDFEDVCANFFERPVHQALMNDQRWVIISPEINVKTSFQNPNEGVVARFCDWVTETYRVEHSRVHLFGKGTGANLALRVCLEHRDVAISVVALLGRLGSPYRPMDKTQEKVKNYNGVHSLVYTPGLLFKQDYYYKFKLMMDLAKIRPPIRNIHFADVRDHQIYYAINPIEFWNHMLYFRQYNTKMLLDSSTTSTL</sequence>
<reference evidence="2" key="1">
    <citation type="submission" date="2015-09" db="EMBL/GenBank/DDBJ databases">
        <authorList>
            <consortium name="Pathogen Informatics"/>
        </authorList>
    </citation>
    <scope>NUCLEOTIDE SEQUENCE [LARGE SCALE GENOMIC DNA]</scope>
    <source>
        <strain evidence="2">Lake Konstanz</strain>
    </source>
</reference>